<dbReference type="SUPFAM" id="SSF57256">
    <property type="entry name" value="Elafin-like"/>
    <property type="match status" value="2"/>
</dbReference>
<gene>
    <name evidence="3" type="primary">GM2A</name>
</gene>
<dbReference type="Proteomes" id="UP000823872">
    <property type="component" value="Chromosome A3"/>
</dbReference>
<reference evidence="3" key="2">
    <citation type="submission" date="2025-08" db="UniProtKB">
        <authorList>
            <consortium name="Ensembl"/>
        </authorList>
    </citation>
    <scope>IDENTIFICATION</scope>
    <source>
        <strain evidence="3">breed Abyssinian</strain>
    </source>
</reference>
<evidence type="ECO:0000256" key="1">
    <source>
        <dbReference type="ARBA" id="ARBA00022690"/>
    </source>
</evidence>
<proteinExistence type="predicted"/>
<sequence length="203" mass="22246">MSLLGDRVINTVEFLFSPEFPAYNEQLGGPRAVLEGPHPQAEVQRERLTLATTAPSAVTMKPSSPITFTVLLALEILTPWTAEGTSTEKVKSGACPFRPHGLCLVYEPHECLNDWECPKDQKCCPSICSNKCLDPVDPSEQVKVNPGRCPLVIGECKEPNPLDTCLNDRDCLTGLKCCKGPCGNSCVEPLKGKVWHRPIFPSR</sequence>
<dbReference type="PRINTS" id="PR00003">
    <property type="entry name" value="4DISULPHCORE"/>
</dbReference>
<dbReference type="InterPro" id="IPR050514">
    <property type="entry name" value="WAP_four-disulfide_core"/>
</dbReference>
<accession>A0ABI7Y5U9</accession>
<dbReference type="PANTHER" id="PTHR19441">
    <property type="entry name" value="WHEY ACDIC PROTEIN WAP"/>
    <property type="match status" value="1"/>
</dbReference>
<dbReference type="Gene3D" id="4.10.75.10">
    <property type="entry name" value="Elafin-like"/>
    <property type="match status" value="2"/>
</dbReference>
<reference evidence="3 4" key="1">
    <citation type="submission" date="2021-02" db="EMBL/GenBank/DDBJ databases">
        <title>Safari Cat Assemblies.</title>
        <authorList>
            <person name="Bredemeyer K.R."/>
            <person name="Murphy W.J."/>
        </authorList>
    </citation>
    <scope>NUCLEOTIDE SEQUENCE [LARGE SCALE GENOMIC DNA]</scope>
</reference>
<dbReference type="InterPro" id="IPR036645">
    <property type="entry name" value="Elafin-like_sf"/>
</dbReference>
<dbReference type="Ensembl" id="ENSFCTT00005041481.1">
    <property type="protein sequence ID" value="ENSFCTP00005029432.1"/>
    <property type="gene ID" value="ENSFCTG00005014550.1"/>
</dbReference>
<organism evidence="3 4">
    <name type="scientific">Felis catus</name>
    <name type="common">Cat</name>
    <name type="synonym">Felis silvestris catus</name>
    <dbReference type="NCBI Taxonomy" id="9685"/>
    <lineage>
        <taxon>Eukaryota</taxon>
        <taxon>Metazoa</taxon>
        <taxon>Chordata</taxon>
        <taxon>Craniata</taxon>
        <taxon>Vertebrata</taxon>
        <taxon>Euteleostomi</taxon>
        <taxon>Mammalia</taxon>
        <taxon>Eutheria</taxon>
        <taxon>Laurasiatheria</taxon>
        <taxon>Carnivora</taxon>
        <taxon>Feliformia</taxon>
        <taxon>Felidae</taxon>
        <taxon>Felinae</taxon>
        <taxon>Felis</taxon>
    </lineage>
</organism>
<reference evidence="3" key="3">
    <citation type="submission" date="2025-09" db="UniProtKB">
        <authorList>
            <consortium name="Ensembl"/>
        </authorList>
    </citation>
    <scope>IDENTIFICATION</scope>
    <source>
        <strain evidence="3">breed Abyssinian</strain>
    </source>
</reference>
<evidence type="ECO:0000313" key="4">
    <source>
        <dbReference type="Proteomes" id="UP000823872"/>
    </source>
</evidence>
<feature type="domain" description="WAP" evidence="2">
    <location>
        <begin position="142"/>
        <end position="190"/>
    </location>
</feature>
<evidence type="ECO:0000259" key="2">
    <source>
        <dbReference type="PROSITE" id="PS51390"/>
    </source>
</evidence>
<protein>
    <recommendedName>
        <fullName evidence="2">WAP domain-containing protein</fullName>
    </recommendedName>
</protein>
<feature type="domain" description="WAP" evidence="2">
    <location>
        <begin position="88"/>
        <end position="136"/>
    </location>
</feature>
<dbReference type="SMART" id="SM00217">
    <property type="entry name" value="WAP"/>
    <property type="match status" value="2"/>
</dbReference>
<dbReference type="PROSITE" id="PS51390">
    <property type="entry name" value="WAP"/>
    <property type="match status" value="2"/>
</dbReference>
<keyword evidence="4" id="KW-1185">Reference proteome</keyword>
<evidence type="ECO:0000313" key="3">
    <source>
        <dbReference type="Ensembl" id="ENSFCTP00005029432.1"/>
    </source>
</evidence>
<dbReference type="PANTHER" id="PTHR19441:SF13">
    <property type="entry name" value="WAP DOMAIN-CONTAINING PROTEIN"/>
    <property type="match status" value="1"/>
</dbReference>
<name>A0ABI7Y5U9_FELCA</name>
<keyword evidence="1" id="KW-0646">Protease inhibitor</keyword>
<dbReference type="InterPro" id="IPR008197">
    <property type="entry name" value="WAP_dom"/>
</dbReference>
<dbReference type="GeneTree" id="ENSGT00940000165647"/>
<dbReference type="Pfam" id="PF00095">
    <property type="entry name" value="WAP"/>
    <property type="match status" value="2"/>
</dbReference>